<accession>A0A3N0V5T5</accession>
<evidence type="ECO:0000256" key="1">
    <source>
        <dbReference type="SAM" id="SignalP"/>
    </source>
</evidence>
<keyword evidence="4" id="KW-1185">Reference proteome</keyword>
<dbReference type="AlphaFoldDB" id="A0A3N0V5T5"/>
<dbReference type="InterPro" id="IPR011990">
    <property type="entry name" value="TPR-like_helical_dom_sf"/>
</dbReference>
<keyword evidence="1" id="KW-0732">Signal</keyword>
<feature type="domain" description="Peptidase C39-like" evidence="2">
    <location>
        <begin position="48"/>
        <end position="156"/>
    </location>
</feature>
<feature type="signal peptide" evidence="1">
    <location>
        <begin position="1"/>
        <end position="25"/>
    </location>
</feature>
<dbReference type="InterPro" id="IPR019734">
    <property type="entry name" value="TPR_rpt"/>
</dbReference>
<name>A0A3N0V5T5_9PROT</name>
<dbReference type="EMBL" id="RJVP01000001">
    <property type="protein sequence ID" value="ROH88119.1"/>
    <property type="molecule type" value="Genomic_DNA"/>
</dbReference>
<dbReference type="NCBIfam" id="NF033920">
    <property type="entry name" value="C39_PA2778_fam"/>
    <property type="match status" value="1"/>
</dbReference>
<dbReference type="PROSITE" id="PS51257">
    <property type="entry name" value="PROKAR_LIPOPROTEIN"/>
    <property type="match status" value="1"/>
</dbReference>
<dbReference type="SUPFAM" id="SSF48452">
    <property type="entry name" value="TPR-like"/>
    <property type="match status" value="1"/>
</dbReference>
<proteinExistence type="predicted"/>
<organism evidence="3 4">
    <name type="scientific">Pseudomethylobacillus aquaticus</name>
    <dbReference type="NCBI Taxonomy" id="2676064"/>
    <lineage>
        <taxon>Bacteria</taxon>
        <taxon>Pseudomonadati</taxon>
        <taxon>Pseudomonadota</taxon>
        <taxon>Betaproteobacteria</taxon>
        <taxon>Nitrosomonadales</taxon>
        <taxon>Methylophilaceae</taxon>
        <taxon>Pseudomethylobacillus</taxon>
    </lineage>
</organism>
<gene>
    <name evidence="3" type="ORF">ED236_01185</name>
</gene>
<reference evidence="3 4" key="1">
    <citation type="submission" date="2018-10" db="EMBL/GenBank/DDBJ databases">
        <authorList>
            <person name="Chen W.-M."/>
        </authorList>
    </citation>
    <scope>NUCLEOTIDE SEQUENCE [LARGE SCALE GENOMIC DNA]</scope>
    <source>
        <strain evidence="3 4">H-5</strain>
    </source>
</reference>
<comment type="caution">
    <text evidence="3">The sequence shown here is derived from an EMBL/GenBank/DDBJ whole genome shotgun (WGS) entry which is preliminary data.</text>
</comment>
<dbReference type="SMART" id="SM00028">
    <property type="entry name" value="TPR"/>
    <property type="match status" value="2"/>
</dbReference>
<evidence type="ECO:0000259" key="2">
    <source>
        <dbReference type="Pfam" id="PF13529"/>
    </source>
</evidence>
<dbReference type="Pfam" id="PF13529">
    <property type="entry name" value="Peptidase_C39_2"/>
    <property type="match status" value="1"/>
</dbReference>
<evidence type="ECO:0000313" key="3">
    <source>
        <dbReference type="EMBL" id="ROH88119.1"/>
    </source>
</evidence>
<dbReference type="RefSeq" id="WP_123236113.1">
    <property type="nucleotide sequence ID" value="NZ_RJVP01000001.1"/>
</dbReference>
<dbReference type="Proteomes" id="UP000275137">
    <property type="component" value="Unassembled WGS sequence"/>
</dbReference>
<dbReference type="CDD" id="cd02549">
    <property type="entry name" value="Peptidase_C39A"/>
    <property type="match status" value="1"/>
</dbReference>
<dbReference type="InterPro" id="IPR039564">
    <property type="entry name" value="Peptidase_C39-like"/>
</dbReference>
<dbReference type="InterPro" id="IPR039563">
    <property type="entry name" value="Peptidase_C39_single_dom"/>
</dbReference>
<protein>
    <submittedName>
        <fullName evidence="3">Bacteriocin-processing peptidase family protein</fullName>
    </submittedName>
</protein>
<sequence>MLLQIRTRILAFAFLLLGSLLSACAAQGVREVTQNTQLPRQHELTATPFFPQALYQCGPAALATTLNAIDIKVSPEQLTPEVYIPSRQGSLQVEMLAATRRHGAVAYVIPARLEALLHEISAGNPVLVMQNLGLSFAPSWHYAVAIGYDLNKELVWLRSGTFERFEMTLSAFGRTWARSQHWAFVSLPPGRLPVSIDADAAARALVAFEKNAPASAAEQAYAAAVQRWPEHLVLLMGLGNSAYRNKDLHKAQQALLQATQHHPASAAAHNNLATVLLEQGQGPLARAHAEQALQLAAQDPALKQQIEQTLADIQTKLDELDASSK</sequence>
<dbReference type="Pfam" id="PF13432">
    <property type="entry name" value="TPR_16"/>
    <property type="match status" value="1"/>
</dbReference>
<evidence type="ECO:0000313" key="4">
    <source>
        <dbReference type="Proteomes" id="UP000275137"/>
    </source>
</evidence>
<dbReference type="Gene3D" id="1.25.40.10">
    <property type="entry name" value="Tetratricopeptide repeat domain"/>
    <property type="match status" value="1"/>
</dbReference>
<dbReference type="Gene3D" id="3.90.70.10">
    <property type="entry name" value="Cysteine proteinases"/>
    <property type="match status" value="1"/>
</dbReference>
<feature type="chain" id="PRO_5018162162" evidence="1">
    <location>
        <begin position="26"/>
        <end position="325"/>
    </location>
</feature>